<feature type="transmembrane region" description="Helical" evidence="1">
    <location>
        <begin position="257"/>
        <end position="276"/>
    </location>
</feature>
<feature type="transmembrane region" description="Helical" evidence="1">
    <location>
        <begin position="86"/>
        <end position="105"/>
    </location>
</feature>
<feature type="transmembrane region" description="Helical" evidence="1">
    <location>
        <begin position="7"/>
        <end position="27"/>
    </location>
</feature>
<dbReference type="AlphaFoldDB" id="A0A3D9I3G5"/>
<evidence type="ECO:0000313" key="3">
    <source>
        <dbReference type="Proteomes" id="UP000256977"/>
    </source>
</evidence>
<accession>A0A3D9I3G5</accession>
<comment type="caution">
    <text evidence="2">The sequence shown here is derived from an EMBL/GenBank/DDBJ whole genome shotgun (WGS) entry which is preliminary data.</text>
</comment>
<reference evidence="2 3" key="1">
    <citation type="submission" date="2018-07" db="EMBL/GenBank/DDBJ databases">
        <title>Genomic Encyclopedia of Type Strains, Phase III (KMG-III): the genomes of soil and plant-associated and newly described type strains.</title>
        <authorList>
            <person name="Whitman W."/>
        </authorList>
    </citation>
    <scope>NUCLEOTIDE SEQUENCE [LARGE SCALE GENOMIC DNA]</scope>
    <source>
        <strain evidence="2 3">CECT 7287</strain>
    </source>
</reference>
<dbReference type="Proteomes" id="UP000256977">
    <property type="component" value="Unassembled WGS sequence"/>
</dbReference>
<feature type="transmembrane region" description="Helical" evidence="1">
    <location>
        <begin position="212"/>
        <end position="237"/>
    </location>
</feature>
<organism evidence="2 3">
    <name type="scientific">Cohnella phaseoli</name>
    <dbReference type="NCBI Taxonomy" id="456490"/>
    <lineage>
        <taxon>Bacteria</taxon>
        <taxon>Bacillati</taxon>
        <taxon>Bacillota</taxon>
        <taxon>Bacilli</taxon>
        <taxon>Bacillales</taxon>
        <taxon>Paenibacillaceae</taxon>
        <taxon>Cohnella</taxon>
    </lineage>
</organism>
<evidence type="ECO:0000313" key="2">
    <source>
        <dbReference type="EMBL" id="RED56190.1"/>
    </source>
</evidence>
<proteinExistence type="predicted"/>
<keyword evidence="3" id="KW-1185">Reference proteome</keyword>
<protein>
    <recommendedName>
        <fullName evidence="4">Dolichyl-phosphate-mannose-protein mannosyltransferase</fullName>
    </recommendedName>
</protein>
<feature type="transmembrane region" description="Helical" evidence="1">
    <location>
        <begin position="282"/>
        <end position="298"/>
    </location>
</feature>
<keyword evidence="1" id="KW-0812">Transmembrane</keyword>
<gene>
    <name evidence="2" type="ORF">DFP98_14030</name>
</gene>
<evidence type="ECO:0000256" key="1">
    <source>
        <dbReference type="SAM" id="Phobius"/>
    </source>
</evidence>
<keyword evidence="1" id="KW-1133">Transmembrane helix</keyword>
<feature type="transmembrane region" description="Helical" evidence="1">
    <location>
        <begin position="168"/>
        <end position="192"/>
    </location>
</feature>
<evidence type="ECO:0008006" key="4">
    <source>
        <dbReference type="Google" id="ProtNLM"/>
    </source>
</evidence>
<feature type="transmembrane region" description="Helical" evidence="1">
    <location>
        <begin position="334"/>
        <end position="352"/>
    </location>
</feature>
<feature type="transmembrane region" description="Helical" evidence="1">
    <location>
        <begin position="117"/>
        <end position="134"/>
    </location>
</feature>
<sequence length="481" mass="54983">MKSSKLPIIYGIVVIAVVLLMLPKYAFNDPDTFWHIELGSYMLEHKQVLYHAIHTFYEDKLPYIPHEFGFQILVALSYQAFGWPGAYLLTALSLLLLIPGLLRLARISRKELGMEEEHPLLLLFVLLIACWIYYGYFKIRPQMISAGLIVWFVVYLREFQLRVGWKPAAALIALSLLIANIHTGVWLVIAVFTGMALLESLLNKQLNKPRMLAFLGVWLVGLLNPGGLKSLFFILTVTKNDFNMLINEWQPLQFNKLDSLPIMLLLLFFVLTLPFALRGKPFRFFLAAGILYLGIANFKQNLFMWLLIPYFAAAALDAAPPWLRSWRSQLRMPAILLCLAVGLAVNSAYVFVRTPQIDAKNYPVEEMNYIMERKPEGKRPRVLSTYGTSGYVMFRGGDILTDGRQDPFITEQSKGTLGWTAFERSMHGFSVYLPEIVSYDKPDYVIVRSDSSWKLYDGWVEAFGEPSFKGTYGSVFVIPRR</sequence>
<dbReference type="EMBL" id="QRDZ01000040">
    <property type="protein sequence ID" value="RED56190.1"/>
    <property type="molecule type" value="Genomic_DNA"/>
</dbReference>
<dbReference type="RefSeq" id="WP_116064991.1">
    <property type="nucleotide sequence ID" value="NZ_QRDZ01000040.1"/>
</dbReference>
<dbReference type="OrthoDB" id="9786218at2"/>
<name>A0A3D9I3G5_9BACL</name>
<keyword evidence="1" id="KW-0472">Membrane</keyword>